<evidence type="ECO:0000256" key="1">
    <source>
        <dbReference type="SAM" id="MobiDB-lite"/>
    </source>
</evidence>
<protein>
    <submittedName>
        <fullName evidence="3">Uncharacterized protein</fullName>
    </submittedName>
</protein>
<evidence type="ECO:0000256" key="2">
    <source>
        <dbReference type="SAM" id="Phobius"/>
    </source>
</evidence>
<keyword evidence="2" id="KW-0812">Transmembrane</keyword>
<evidence type="ECO:0000313" key="3">
    <source>
        <dbReference type="EMBL" id="PFG21168.1"/>
    </source>
</evidence>
<feature type="region of interest" description="Disordered" evidence="1">
    <location>
        <begin position="574"/>
        <end position="608"/>
    </location>
</feature>
<feature type="compositionally biased region" description="Low complexity" evidence="1">
    <location>
        <begin position="1"/>
        <end position="15"/>
    </location>
</feature>
<dbReference type="InterPro" id="IPR046112">
    <property type="entry name" value="DUF6049"/>
</dbReference>
<feature type="compositionally biased region" description="Low complexity" evidence="1">
    <location>
        <begin position="306"/>
        <end position="322"/>
    </location>
</feature>
<feature type="region of interest" description="Disordered" evidence="1">
    <location>
        <begin position="446"/>
        <end position="471"/>
    </location>
</feature>
<feature type="compositionally biased region" description="Low complexity" evidence="1">
    <location>
        <begin position="252"/>
        <end position="276"/>
    </location>
</feature>
<feature type="region of interest" description="Disordered" evidence="1">
    <location>
        <begin position="1"/>
        <end position="39"/>
    </location>
</feature>
<comment type="caution">
    <text evidence="3">The sequence shown here is derived from an EMBL/GenBank/DDBJ whole genome shotgun (WGS) entry which is preliminary data.</text>
</comment>
<dbReference type="EMBL" id="PDJD01000001">
    <property type="protein sequence ID" value="PFG21168.1"/>
    <property type="molecule type" value="Genomic_DNA"/>
</dbReference>
<feature type="compositionally biased region" description="Low complexity" evidence="1">
    <location>
        <begin position="451"/>
        <end position="467"/>
    </location>
</feature>
<feature type="compositionally biased region" description="Polar residues" evidence="1">
    <location>
        <begin position="596"/>
        <end position="608"/>
    </location>
</feature>
<feature type="transmembrane region" description="Helical" evidence="2">
    <location>
        <begin position="792"/>
        <end position="810"/>
    </location>
</feature>
<keyword evidence="2" id="KW-1133">Transmembrane helix</keyword>
<dbReference type="AlphaFoldDB" id="A0A2A9D383"/>
<name>A0A2A9D383_9MICO</name>
<gene>
    <name evidence="3" type="ORF">ATL40_2791</name>
</gene>
<keyword evidence="2" id="KW-0472">Membrane</keyword>
<proteinExistence type="predicted"/>
<accession>A0A2A9D383</accession>
<dbReference type="OrthoDB" id="3267347at2"/>
<evidence type="ECO:0000313" key="4">
    <source>
        <dbReference type="Proteomes" id="UP000224915"/>
    </source>
</evidence>
<feature type="region of interest" description="Disordered" evidence="1">
    <location>
        <begin position="244"/>
        <end position="348"/>
    </location>
</feature>
<sequence length="833" mass="84681">MTLPWAAGATATPTATPTPSPSVSPPVEEPAAGAGEVPDDAAADSLSLTIADLAPAVARPGDTLRLEVTLINTTAQDLTTSEVIFRVQQEVPTTRTALQQWFDPDLPASARPVHAETFEVEVPAGSSVTTAIVVGVDELGFPIRYDNWGARGIEVAVVSGDRYASARTMGTFYPDEDVLEPDLDLVTLLPITASAAEWRTSIEEGTAVAEIAAERLTALAEVPGVTWGLDPLLLSAQEIADSQVTGPGGVGSAAESEADGAAPSPQPSTTQPSTPQGTDSGPGAGESTAPALEPSATESSTSPADPGSSTPGTPAPTSSGAPEPADETPSPTEQGPVPDVPPPTPGELLTETLILGAGTREVIALPWADADLTAFGLSGGSGSTVLSQAITRAREQMADVDLEATSVVWPAPEGVTADLLGDTAGSTGAVLTGSMVEEPMLDPIVGPEAGAASADTSDTPPASTPTALGTVETSGGQVPVLVADAWIGEVMAGEVQDAVAAGTTAELAQRQLLLAQTAVITREDREPQVVLAALERSTAGAMTPEDARSLADAVTHLFEAPWITSSGVAEALQDGAAGATEPTPEASQATGGEPTTPGSTDAPSVRTVTLPETTTVDVTAFRALASGIEHTRSDLSSLASALEPADVLTPPATWATAASAAAWRVAGQSGTDALEAANGVVDTLTSRVSVSVPESQVNLLAEESAVPVVVINDLDVTLTARIVVDPEEQSLRAPEEPQVTLAPGATTTVRVPVVAIANGTTLVDVSLYTPDGLRLGQAETFEIRVRAEWESLGIGIVAAVFGVLLVIGILRAARRGRRRADGHVPPRRAGRKT</sequence>
<feature type="compositionally biased region" description="Pro residues" evidence="1">
    <location>
        <begin position="16"/>
        <end position="28"/>
    </location>
</feature>
<dbReference type="Pfam" id="PF19516">
    <property type="entry name" value="DUF6049"/>
    <property type="match status" value="1"/>
</dbReference>
<organism evidence="3 4">
    <name type="scientific">Serinibacter salmoneus</name>
    <dbReference type="NCBI Taxonomy" id="556530"/>
    <lineage>
        <taxon>Bacteria</taxon>
        <taxon>Bacillati</taxon>
        <taxon>Actinomycetota</taxon>
        <taxon>Actinomycetes</taxon>
        <taxon>Micrococcales</taxon>
        <taxon>Beutenbergiaceae</taxon>
        <taxon>Serinibacter</taxon>
    </lineage>
</organism>
<reference evidence="3 4" key="1">
    <citation type="submission" date="2017-10" db="EMBL/GenBank/DDBJ databases">
        <title>Sequencing the genomes of 1000 actinobacteria strains.</title>
        <authorList>
            <person name="Klenk H.-P."/>
        </authorList>
    </citation>
    <scope>NUCLEOTIDE SEQUENCE [LARGE SCALE GENOMIC DNA]</scope>
    <source>
        <strain evidence="3 4">DSM 21801</strain>
    </source>
</reference>
<dbReference type="Proteomes" id="UP000224915">
    <property type="component" value="Unassembled WGS sequence"/>
</dbReference>
<keyword evidence="4" id="KW-1185">Reference proteome</keyword>